<evidence type="ECO:0000313" key="1">
    <source>
        <dbReference type="EMBL" id="CAD9042464.1"/>
    </source>
</evidence>
<name>A0A7S1JG94_9EUGL</name>
<gene>
    <name evidence="1" type="ORF">EGYM00392_LOCUS53641</name>
</gene>
<dbReference type="AlphaFoldDB" id="A0A7S1JG94"/>
<sequence length="270" mass="30465">MPYSNLKFCPHKYILQTLQKQKQADAVVEKVVKKQVTRTDENWLPRTISQSLSEVLGEDSTDVIERLNGQTDAMRLKKNGSCVGDQHPSWMSVGNNGYGFSSKKPATHRTPWNDIFPQIDSCMHGYDRHANVSHQETNNVPLAAPAAIPQDPNFPFAADSQYCLFDQPTNLAPDFDFMNVHHLVASLNLPMKTPQHNTYMNAASTDTQVQEPSFPEAPMPIHDTRDASQMQIQTQLEELFGLSTELFQKLQNLGINPMPHQSTMGRQQLF</sequence>
<proteinExistence type="predicted"/>
<dbReference type="EMBL" id="HBGA01146628">
    <property type="protein sequence ID" value="CAD9042464.1"/>
    <property type="molecule type" value="Transcribed_RNA"/>
</dbReference>
<accession>A0A7S1JG94</accession>
<organism evidence="1">
    <name type="scientific">Eutreptiella gymnastica</name>
    <dbReference type="NCBI Taxonomy" id="73025"/>
    <lineage>
        <taxon>Eukaryota</taxon>
        <taxon>Discoba</taxon>
        <taxon>Euglenozoa</taxon>
        <taxon>Euglenida</taxon>
        <taxon>Spirocuta</taxon>
        <taxon>Euglenophyceae</taxon>
        <taxon>Eutreptiales</taxon>
        <taxon>Eutreptiaceae</taxon>
        <taxon>Eutreptiella</taxon>
    </lineage>
</organism>
<protein>
    <submittedName>
        <fullName evidence="1">Uncharacterized protein</fullName>
    </submittedName>
</protein>
<reference evidence="1" key="1">
    <citation type="submission" date="2021-01" db="EMBL/GenBank/DDBJ databases">
        <authorList>
            <person name="Corre E."/>
            <person name="Pelletier E."/>
            <person name="Niang G."/>
            <person name="Scheremetjew M."/>
            <person name="Finn R."/>
            <person name="Kale V."/>
            <person name="Holt S."/>
            <person name="Cochrane G."/>
            <person name="Meng A."/>
            <person name="Brown T."/>
            <person name="Cohen L."/>
        </authorList>
    </citation>
    <scope>NUCLEOTIDE SEQUENCE</scope>
    <source>
        <strain evidence="1">NIES-381</strain>
    </source>
</reference>